<feature type="region of interest" description="Disordered" evidence="1">
    <location>
        <begin position="134"/>
        <end position="157"/>
    </location>
</feature>
<sequence length="176" mass="18946">MKRRSLLFWFGVFVGVAVFAAAGTVAYALLSTSDGPLAESNGDSRAVKGSDPRISLERAASDLRLRLPASMSEVRYLARNDSSPYFLDVSFVIPCSDVQEFTADNGLARGRSAKVDSIELEQLRKVARDLGRPMPADRPATVWTSGDGGDASQRAVADAPLRPQACQVVGTFEDYS</sequence>
<evidence type="ECO:0000313" key="3">
    <source>
        <dbReference type="EMBL" id="MFD0691890.1"/>
    </source>
</evidence>
<keyword evidence="2" id="KW-0472">Membrane</keyword>
<proteinExistence type="predicted"/>
<keyword evidence="2" id="KW-0812">Transmembrane</keyword>
<dbReference type="RefSeq" id="WP_131764020.1">
    <property type="nucleotide sequence ID" value="NZ_CAACUY010000464.1"/>
</dbReference>
<protein>
    <submittedName>
        <fullName evidence="3">Uncharacterized protein</fullName>
    </submittedName>
</protein>
<accession>A0ABW2Y4T7</accession>
<evidence type="ECO:0000256" key="2">
    <source>
        <dbReference type="SAM" id="Phobius"/>
    </source>
</evidence>
<reference evidence="4" key="1">
    <citation type="journal article" date="2019" name="Int. J. Syst. Evol. Microbiol.">
        <title>The Global Catalogue of Microorganisms (GCM) 10K type strain sequencing project: providing services to taxonomists for standard genome sequencing and annotation.</title>
        <authorList>
            <consortium name="The Broad Institute Genomics Platform"/>
            <consortium name="The Broad Institute Genome Sequencing Center for Infectious Disease"/>
            <person name="Wu L."/>
            <person name="Ma J."/>
        </authorList>
    </citation>
    <scope>NUCLEOTIDE SEQUENCE [LARGE SCALE GENOMIC DNA]</scope>
    <source>
        <strain evidence="4">JCM 9371</strain>
    </source>
</reference>
<keyword evidence="4" id="KW-1185">Reference proteome</keyword>
<evidence type="ECO:0000256" key="1">
    <source>
        <dbReference type="SAM" id="MobiDB-lite"/>
    </source>
</evidence>
<organism evidence="3 4">
    <name type="scientific">Actinomadura fibrosa</name>
    <dbReference type="NCBI Taxonomy" id="111802"/>
    <lineage>
        <taxon>Bacteria</taxon>
        <taxon>Bacillati</taxon>
        <taxon>Actinomycetota</taxon>
        <taxon>Actinomycetes</taxon>
        <taxon>Streptosporangiales</taxon>
        <taxon>Thermomonosporaceae</taxon>
        <taxon>Actinomadura</taxon>
    </lineage>
</organism>
<comment type="caution">
    <text evidence="3">The sequence shown here is derived from an EMBL/GenBank/DDBJ whole genome shotgun (WGS) entry which is preliminary data.</text>
</comment>
<dbReference type="EMBL" id="JBHTGP010000034">
    <property type="protein sequence ID" value="MFD0691890.1"/>
    <property type="molecule type" value="Genomic_DNA"/>
</dbReference>
<dbReference type="Proteomes" id="UP001597063">
    <property type="component" value="Unassembled WGS sequence"/>
</dbReference>
<evidence type="ECO:0000313" key="4">
    <source>
        <dbReference type="Proteomes" id="UP001597063"/>
    </source>
</evidence>
<gene>
    <name evidence="3" type="ORF">ACFQZM_45885</name>
</gene>
<keyword evidence="2" id="KW-1133">Transmembrane helix</keyword>
<name>A0ABW2Y4T7_9ACTN</name>
<feature type="transmembrane region" description="Helical" evidence="2">
    <location>
        <begin position="7"/>
        <end position="30"/>
    </location>
</feature>